<dbReference type="GO" id="GO:0005737">
    <property type="term" value="C:cytoplasm"/>
    <property type="evidence" value="ECO:0007669"/>
    <property type="project" value="UniProtKB-SubCell"/>
</dbReference>
<feature type="domain" description="Helicase C-terminal" evidence="14">
    <location>
        <begin position="460"/>
        <end position="631"/>
    </location>
</feature>
<comment type="subcellular location">
    <subcellularLocation>
        <location evidence="11">Cell membrane</location>
        <topology evidence="11">Peripheral membrane protein</topology>
        <orientation evidence="11">Cytoplasmic side</orientation>
    </subcellularLocation>
    <subcellularLocation>
        <location evidence="11">Cytoplasm</location>
    </subcellularLocation>
    <text evidence="11">Distribution is 50-50.</text>
</comment>
<dbReference type="PRINTS" id="PR00906">
    <property type="entry name" value="SECA"/>
</dbReference>
<feature type="region of interest" description="Disordered" evidence="12">
    <location>
        <begin position="624"/>
        <end position="648"/>
    </location>
</feature>
<dbReference type="GO" id="GO:0005886">
    <property type="term" value="C:plasma membrane"/>
    <property type="evidence" value="ECO:0007669"/>
    <property type="project" value="UniProtKB-SubCell"/>
</dbReference>
<keyword evidence="7 11" id="KW-0653">Protein transport</keyword>
<comment type="subunit">
    <text evidence="11">Monomer and homodimer. Part of the essential Sec protein translocation apparatus which comprises SecA, SecYEG and auxiliary proteins SecDF-YajC and YidC.</text>
</comment>
<dbReference type="InterPro" id="IPR001650">
    <property type="entry name" value="Helicase_C-like"/>
</dbReference>
<dbReference type="CDD" id="cd17928">
    <property type="entry name" value="DEXDc_SecA"/>
    <property type="match status" value="1"/>
</dbReference>
<keyword evidence="6 11" id="KW-0067">ATP-binding</keyword>
<dbReference type="SUPFAM" id="SSF81767">
    <property type="entry name" value="Pre-protein crosslinking domain of SecA"/>
    <property type="match status" value="1"/>
</dbReference>
<dbReference type="InterPro" id="IPR000185">
    <property type="entry name" value="SecA"/>
</dbReference>
<keyword evidence="17" id="KW-1185">Reference proteome</keyword>
<evidence type="ECO:0000256" key="5">
    <source>
        <dbReference type="ARBA" id="ARBA00022741"/>
    </source>
</evidence>
<comment type="function">
    <text evidence="11">Part of the Sec protein translocase complex. Interacts with the SecYEG preprotein conducting channel. Has a central role in coupling the hydrolysis of ATP to the transfer of proteins into and across the cell membrane, serving both as a receptor for the preprotein-SecB complex and as an ATP-driven molecular motor driving the stepwise translocation of polypeptide chains across the membrane.</text>
</comment>
<dbReference type="Pfam" id="PF07517">
    <property type="entry name" value="SecA_DEAD"/>
    <property type="match status" value="1"/>
</dbReference>
<dbReference type="InterPro" id="IPR014001">
    <property type="entry name" value="Helicase_ATP-bd"/>
</dbReference>
<dbReference type="InterPro" id="IPR036670">
    <property type="entry name" value="SecA_X-link_sf"/>
</dbReference>
<dbReference type="SUPFAM" id="SSF52540">
    <property type="entry name" value="P-loop containing nucleoside triphosphate hydrolases"/>
    <property type="match status" value="2"/>
</dbReference>
<proteinExistence type="inferred from homology"/>
<dbReference type="InterPro" id="IPR014018">
    <property type="entry name" value="SecA_motor_DEAD"/>
</dbReference>
<dbReference type="HAMAP" id="MF_01382">
    <property type="entry name" value="SecA"/>
    <property type="match status" value="1"/>
</dbReference>
<feature type="domain" description="SecA family profile" evidence="15">
    <location>
        <begin position="28"/>
        <end position="624"/>
    </location>
</feature>
<dbReference type="InterPro" id="IPR011115">
    <property type="entry name" value="SecA_DEAD"/>
</dbReference>
<evidence type="ECO:0000256" key="10">
    <source>
        <dbReference type="ARBA" id="ARBA00023136"/>
    </source>
</evidence>
<evidence type="ECO:0000256" key="6">
    <source>
        <dbReference type="ARBA" id="ARBA00022840"/>
    </source>
</evidence>
<dbReference type="Gene3D" id="3.90.1440.10">
    <property type="entry name" value="SecA, preprotein cross-linking domain"/>
    <property type="match status" value="1"/>
</dbReference>
<evidence type="ECO:0000259" key="14">
    <source>
        <dbReference type="PROSITE" id="PS51194"/>
    </source>
</evidence>
<evidence type="ECO:0000256" key="2">
    <source>
        <dbReference type="ARBA" id="ARBA00022475"/>
    </source>
</evidence>
<keyword evidence="10 11" id="KW-0472">Membrane</keyword>
<comment type="caution">
    <text evidence="16">The sequence shown here is derived from an EMBL/GenBank/DDBJ whole genome shotgun (WGS) entry which is preliminary data.</text>
</comment>
<organism evidence="16 17">
    <name type="scientific">Ramlibacter agri</name>
    <dbReference type="NCBI Taxonomy" id="2728837"/>
    <lineage>
        <taxon>Bacteria</taxon>
        <taxon>Pseudomonadati</taxon>
        <taxon>Pseudomonadota</taxon>
        <taxon>Betaproteobacteria</taxon>
        <taxon>Burkholderiales</taxon>
        <taxon>Comamonadaceae</taxon>
        <taxon>Ramlibacter</taxon>
    </lineage>
</organism>
<dbReference type="EC" id="7.4.2.8" evidence="11"/>
<evidence type="ECO:0000256" key="9">
    <source>
        <dbReference type="ARBA" id="ARBA00023010"/>
    </source>
</evidence>
<dbReference type="RefSeq" id="WP_169420181.1">
    <property type="nucleotide sequence ID" value="NZ_JABBFX010000002.1"/>
</dbReference>
<evidence type="ECO:0000313" key="17">
    <source>
        <dbReference type="Proteomes" id="UP000541185"/>
    </source>
</evidence>
<dbReference type="Proteomes" id="UP000541185">
    <property type="component" value="Unassembled WGS sequence"/>
</dbReference>
<feature type="binding site" evidence="11">
    <location>
        <position position="109"/>
    </location>
    <ligand>
        <name>ATP</name>
        <dbReference type="ChEBI" id="CHEBI:30616"/>
    </ligand>
</feature>
<evidence type="ECO:0000256" key="11">
    <source>
        <dbReference type="HAMAP-Rule" id="MF_01382"/>
    </source>
</evidence>
<keyword evidence="8 11" id="KW-1278">Translocase</keyword>
<evidence type="ECO:0000259" key="13">
    <source>
        <dbReference type="PROSITE" id="PS51192"/>
    </source>
</evidence>
<dbReference type="InterPro" id="IPR044722">
    <property type="entry name" value="SecA_SF2_C"/>
</dbReference>
<dbReference type="PROSITE" id="PS51192">
    <property type="entry name" value="HELICASE_ATP_BIND_1"/>
    <property type="match status" value="1"/>
</dbReference>
<evidence type="ECO:0000256" key="3">
    <source>
        <dbReference type="ARBA" id="ARBA00022490"/>
    </source>
</evidence>
<dbReference type="PROSITE" id="PS51194">
    <property type="entry name" value="HELICASE_CTER"/>
    <property type="match status" value="1"/>
</dbReference>
<dbReference type="SMART" id="SM00958">
    <property type="entry name" value="SecA_PP_bind"/>
    <property type="match status" value="1"/>
</dbReference>
<dbReference type="GO" id="GO:0065002">
    <property type="term" value="P:intracellular protein transmembrane transport"/>
    <property type="evidence" value="ECO:0007669"/>
    <property type="project" value="UniProtKB-UniRule"/>
</dbReference>
<evidence type="ECO:0000313" key="16">
    <source>
        <dbReference type="EMBL" id="NML45871.1"/>
    </source>
</evidence>
<dbReference type="SMART" id="SM00957">
    <property type="entry name" value="SecA_DEAD"/>
    <property type="match status" value="1"/>
</dbReference>
<dbReference type="FunFam" id="3.40.50.300:FF:000429">
    <property type="entry name" value="Preprotein translocase subunit SecA"/>
    <property type="match status" value="1"/>
</dbReference>
<keyword evidence="2 11" id="KW-1003">Cell membrane</keyword>
<evidence type="ECO:0000256" key="7">
    <source>
        <dbReference type="ARBA" id="ARBA00022927"/>
    </source>
</evidence>
<feature type="compositionally biased region" description="Basic and acidic residues" evidence="12">
    <location>
        <begin position="624"/>
        <end position="639"/>
    </location>
</feature>
<dbReference type="CDD" id="cd18803">
    <property type="entry name" value="SF2_C_secA"/>
    <property type="match status" value="1"/>
</dbReference>
<keyword evidence="5 11" id="KW-0547">Nucleotide-binding</keyword>
<sequence>MQLAWAHLPASLYAERSAPPREGVDAWLHGATGDLPLRIARGLRWHRAIARRAGALETMAQGCSDAELRERLRRTARASWEAGVGRELALALVREAAVRSLGQRAYPAQLAGASCLLQGQMAEMRTGEGKTLTAALAAAVAACAGQPVHVITVNDYLTQRDAEEQGPLFDFLGLGCGHVISGMEPAERRARYANAITYCTGKELVFDYLKDRAAHGPGVSQADLRLRRATGAAAQPTLLRGLFFGIVDEADSVLIDEARTPLILSQNAGGIADPAVLCMALDLAGEMRPREHYELHAGRRELHLLPAGRMWLTERCVPLGGDWNVRHVREHWVVQALRAQFLFRRNEHYVVKDGKVLIVDENTGRALPGRTWEQGLHQLIEQREGCELSEQNRTIARITYQRFFRRYLRLAGMTGTASEVRRELWRDYGLATVVVPPNAPCIRRTWRAACLPDEEAKWAAIARSAGALAAQGRAVLVGTRSVAASERLSEVLAERGIAHEVLNALQDAHEAQLVAAAGQAGRVTVATNMAGRGTDIRVEPAVRALGGLHVILSEFHESRRVDRQLFGRTARQGDPGTAQAIVSQVDPIFTRQPGLLSALLRRLPGAWVLEGLRRRAQARMEGLHERTRKEAVKHDERLEASLSYSGRA</sequence>
<dbReference type="PANTHER" id="PTHR30612">
    <property type="entry name" value="SECA INNER MEMBRANE COMPONENT OF SEC PROTEIN SECRETION SYSTEM"/>
    <property type="match status" value="1"/>
</dbReference>
<protein>
    <recommendedName>
        <fullName evidence="11">Protein translocase subunit SecA</fullName>
        <ecNumber evidence="11">7.4.2.8</ecNumber>
    </recommendedName>
</protein>
<keyword evidence="9 11" id="KW-0811">Translocation</keyword>
<dbReference type="Pfam" id="PF21090">
    <property type="entry name" value="P-loop_SecA"/>
    <property type="match status" value="2"/>
</dbReference>
<evidence type="ECO:0000256" key="12">
    <source>
        <dbReference type="SAM" id="MobiDB-lite"/>
    </source>
</evidence>
<dbReference type="GO" id="GO:0005524">
    <property type="term" value="F:ATP binding"/>
    <property type="evidence" value="ECO:0007669"/>
    <property type="project" value="UniProtKB-UniRule"/>
</dbReference>
<dbReference type="Gene3D" id="3.40.50.300">
    <property type="entry name" value="P-loop containing nucleotide triphosphate hydrolases"/>
    <property type="match status" value="2"/>
</dbReference>
<keyword evidence="3 11" id="KW-0963">Cytoplasm</keyword>
<evidence type="ECO:0000259" key="15">
    <source>
        <dbReference type="PROSITE" id="PS51196"/>
    </source>
</evidence>
<evidence type="ECO:0000256" key="8">
    <source>
        <dbReference type="ARBA" id="ARBA00022967"/>
    </source>
</evidence>
<keyword evidence="4" id="KW-0997">Cell inner membrane</keyword>
<comment type="catalytic activity">
    <reaction evidence="11">
        <text>ATP + H2O + cellular proteinSide 1 = ADP + phosphate + cellular proteinSide 2.</text>
        <dbReference type="EC" id="7.4.2.8"/>
    </reaction>
</comment>
<name>A0A848H8T0_9BURK</name>
<gene>
    <name evidence="11" type="primary">secA</name>
    <name evidence="16" type="ORF">HHL11_19135</name>
</gene>
<dbReference type="EMBL" id="JABBFX010000002">
    <property type="protein sequence ID" value="NML45871.1"/>
    <property type="molecule type" value="Genomic_DNA"/>
</dbReference>
<feature type="domain" description="Helicase ATP-binding" evidence="13">
    <location>
        <begin position="111"/>
        <end position="265"/>
    </location>
</feature>
<dbReference type="InterPro" id="IPR027417">
    <property type="entry name" value="P-loop_NTPase"/>
</dbReference>
<dbReference type="PROSITE" id="PS51196">
    <property type="entry name" value="SECA_MOTOR_DEAD"/>
    <property type="match status" value="1"/>
</dbReference>
<feature type="binding site" evidence="11">
    <location>
        <position position="535"/>
    </location>
    <ligand>
        <name>ATP</name>
        <dbReference type="ChEBI" id="CHEBI:30616"/>
    </ligand>
</feature>
<dbReference type="GO" id="GO:0008564">
    <property type="term" value="F:protein-exporting ATPase activity"/>
    <property type="evidence" value="ECO:0007669"/>
    <property type="project" value="UniProtKB-EC"/>
</dbReference>
<dbReference type="GO" id="GO:0006605">
    <property type="term" value="P:protein targeting"/>
    <property type="evidence" value="ECO:0007669"/>
    <property type="project" value="UniProtKB-UniRule"/>
</dbReference>
<evidence type="ECO:0000256" key="1">
    <source>
        <dbReference type="ARBA" id="ARBA00022448"/>
    </source>
</evidence>
<reference evidence="16 17" key="1">
    <citation type="submission" date="2020-04" db="EMBL/GenBank/DDBJ databases">
        <title>Ramlibacter sp. G-1-2-2 isolated from soil.</title>
        <authorList>
            <person name="Dahal R.H."/>
        </authorList>
    </citation>
    <scope>NUCLEOTIDE SEQUENCE [LARGE SCALE GENOMIC DNA]</scope>
    <source>
        <strain evidence="16 17">G-1-2-2</strain>
    </source>
</reference>
<feature type="binding site" evidence="11">
    <location>
        <begin position="127"/>
        <end position="131"/>
    </location>
    <ligand>
        <name>ATP</name>
        <dbReference type="ChEBI" id="CHEBI:30616"/>
    </ligand>
</feature>
<dbReference type="AlphaFoldDB" id="A0A848H8T0"/>
<comment type="similarity">
    <text evidence="11">Belongs to the SecA family.</text>
</comment>
<dbReference type="GO" id="GO:0017038">
    <property type="term" value="P:protein import"/>
    <property type="evidence" value="ECO:0007669"/>
    <property type="project" value="InterPro"/>
</dbReference>
<dbReference type="PANTHER" id="PTHR30612:SF11">
    <property type="entry name" value="PROTEIN TRANSLOCASE SUBUNIT SECA2, CHLOROPLASTIC"/>
    <property type="match status" value="1"/>
</dbReference>
<keyword evidence="1 11" id="KW-0813">Transport</keyword>
<dbReference type="Pfam" id="PF01043">
    <property type="entry name" value="SecA_PP_bind"/>
    <property type="match status" value="1"/>
</dbReference>
<accession>A0A848H8T0</accession>
<evidence type="ECO:0000256" key="4">
    <source>
        <dbReference type="ARBA" id="ARBA00022519"/>
    </source>
</evidence>
<dbReference type="InterPro" id="IPR011130">
    <property type="entry name" value="SecA_preprotein_X-link_dom"/>
</dbReference>